<dbReference type="Gene3D" id="1.10.357.10">
    <property type="entry name" value="Tetracycline Repressor, domain 2"/>
    <property type="match status" value="1"/>
</dbReference>
<feature type="DNA-binding region" description="H-T-H motif" evidence="2">
    <location>
        <begin position="32"/>
        <end position="51"/>
    </location>
</feature>
<dbReference type="SUPFAM" id="SSF46689">
    <property type="entry name" value="Homeodomain-like"/>
    <property type="match status" value="1"/>
</dbReference>
<dbReference type="InterPro" id="IPR001647">
    <property type="entry name" value="HTH_TetR"/>
</dbReference>
<organism evidence="4 5">
    <name type="scientific">Jeongeupia chitinilytica</name>
    <dbReference type="NCBI Taxonomy" id="1041641"/>
    <lineage>
        <taxon>Bacteria</taxon>
        <taxon>Pseudomonadati</taxon>
        <taxon>Pseudomonadota</taxon>
        <taxon>Betaproteobacteria</taxon>
        <taxon>Neisseriales</taxon>
        <taxon>Chitinibacteraceae</taxon>
        <taxon>Jeongeupia</taxon>
    </lineage>
</organism>
<sequence>MATQIERSSATQTRLIEATIALLDELGYARLSETRICERAGVSRGALRHHFPSGRYDLLPVVVERLIAAEEARFLALGPMTPLERVHLMLRGTLAQPDRSTSVALLQIWMAARGDTKLYDGVGPIFDSVLPRLFGLTDTTPDDPQTLALRFVLHGAALHRFNADYDVAKLRAALHWVLDLVGEPTGFAARFTDVALLQLEPA</sequence>
<evidence type="ECO:0000256" key="1">
    <source>
        <dbReference type="ARBA" id="ARBA00023125"/>
    </source>
</evidence>
<keyword evidence="5" id="KW-1185">Reference proteome</keyword>
<protein>
    <recommendedName>
        <fullName evidence="3">HTH tetR-type domain-containing protein</fullName>
    </recommendedName>
</protein>
<dbReference type="PANTHER" id="PTHR30055:SF226">
    <property type="entry name" value="HTH-TYPE TRANSCRIPTIONAL REGULATOR PKSA"/>
    <property type="match status" value="1"/>
</dbReference>
<dbReference type="PANTHER" id="PTHR30055">
    <property type="entry name" value="HTH-TYPE TRANSCRIPTIONAL REGULATOR RUTR"/>
    <property type="match status" value="1"/>
</dbReference>
<dbReference type="PROSITE" id="PS50977">
    <property type="entry name" value="HTH_TETR_2"/>
    <property type="match status" value="1"/>
</dbReference>
<comment type="caution">
    <text evidence="4">The sequence shown here is derived from an EMBL/GenBank/DDBJ whole genome shotgun (WGS) entry which is preliminary data.</text>
</comment>
<keyword evidence="1 2" id="KW-0238">DNA-binding</keyword>
<name>A0ABQ3GWY3_9NEIS</name>
<reference evidence="5" key="1">
    <citation type="journal article" date="2019" name="Int. J. Syst. Evol. Microbiol.">
        <title>The Global Catalogue of Microorganisms (GCM) 10K type strain sequencing project: providing services to taxonomists for standard genome sequencing and annotation.</title>
        <authorList>
            <consortium name="The Broad Institute Genomics Platform"/>
            <consortium name="The Broad Institute Genome Sequencing Center for Infectious Disease"/>
            <person name="Wu L."/>
            <person name="Ma J."/>
        </authorList>
    </citation>
    <scope>NUCLEOTIDE SEQUENCE [LARGE SCALE GENOMIC DNA]</scope>
    <source>
        <strain evidence="5">KCTC 23701</strain>
    </source>
</reference>
<evidence type="ECO:0000313" key="5">
    <source>
        <dbReference type="Proteomes" id="UP000604737"/>
    </source>
</evidence>
<gene>
    <name evidence="4" type="ORF">GCM10007350_00810</name>
</gene>
<dbReference type="Proteomes" id="UP000604737">
    <property type="component" value="Unassembled WGS sequence"/>
</dbReference>
<evidence type="ECO:0000259" key="3">
    <source>
        <dbReference type="PROSITE" id="PS50977"/>
    </source>
</evidence>
<proteinExistence type="predicted"/>
<dbReference type="RefSeq" id="WP_189458176.1">
    <property type="nucleotide sequence ID" value="NZ_BMYO01000001.1"/>
</dbReference>
<evidence type="ECO:0000313" key="4">
    <source>
        <dbReference type="EMBL" id="GHD55321.1"/>
    </source>
</evidence>
<dbReference type="InterPro" id="IPR050109">
    <property type="entry name" value="HTH-type_TetR-like_transc_reg"/>
</dbReference>
<evidence type="ECO:0000256" key="2">
    <source>
        <dbReference type="PROSITE-ProRule" id="PRU00335"/>
    </source>
</evidence>
<dbReference type="Pfam" id="PF00440">
    <property type="entry name" value="TetR_N"/>
    <property type="match status" value="1"/>
</dbReference>
<dbReference type="EMBL" id="BMYO01000001">
    <property type="protein sequence ID" value="GHD55321.1"/>
    <property type="molecule type" value="Genomic_DNA"/>
</dbReference>
<accession>A0ABQ3GWY3</accession>
<feature type="domain" description="HTH tetR-type" evidence="3">
    <location>
        <begin position="9"/>
        <end position="69"/>
    </location>
</feature>
<dbReference type="InterPro" id="IPR009057">
    <property type="entry name" value="Homeodomain-like_sf"/>
</dbReference>